<organism evidence="2 3">
    <name type="scientific">Chryseolinea lacunae</name>
    <dbReference type="NCBI Taxonomy" id="2801331"/>
    <lineage>
        <taxon>Bacteria</taxon>
        <taxon>Pseudomonadati</taxon>
        <taxon>Bacteroidota</taxon>
        <taxon>Cytophagia</taxon>
        <taxon>Cytophagales</taxon>
        <taxon>Fulvivirgaceae</taxon>
        <taxon>Chryseolinea</taxon>
    </lineage>
</organism>
<dbReference type="InterPro" id="IPR036866">
    <property type="entry name" value="RibonucZ/Hydroxyglut_hydro"/>
</dbReference>
<name>A0ABS1KKL4_9BACT</name>
<evidence type="ECO:0000256" key="1">
    <source>
        <dbReference type="SAM" id="SignalP"/>
    </source>
</evidence>
<gene>
    <name evidence="2" type="ORF">JI741_01480</name>
</gene>
<dbReference type="EMBL" id="JAERRB010000001">
    <property type="protein sequence ID" value="MBL0739864.1"/>
    <property type="molecule type" value="Genomic_DNA"/>
</dbReference>
<dbReference type="RefSeq" id="WP_202006827.1">
    <property type="nucleotide sequence ID" value="NZ_JAERRB010000001.1"/>
</dbReference>
<dbReference type="Gene3D" id="3.60.15.10">
    <property type="entry name" value="Ribonuclease Z/Hydroxyacylglutathione hydrolase-like"/>
    <property type="match status" value="1"/>
</dbReference>
<keyword evidence="1" id="KW-0732">Signal</keyword>
<accession>A0ABS1KKL4</accession>
<feature type="chain" id="PRO_5047486164" evidence="1">
    <location>
        <begin position="25"/>
        <end position="337"/>
    </location>
</feature>
<evidence type="ECO:0000313" key="3">
    <source>
        <dbReference type="Proteomes" id="UP000613030"/>
    </source>
</evidence>
<dbReference type="CDD" id="cd16282">
    <property type="entry name" value="metallo-hydrolase-like_MBL-fold"/>
    <property type="match status" value="1"/>
</dbReference>
<keyword evidence="3" id="KW-1185">Reference proteome</keyword>
<feature type="signal peptide" evidence="1">
    <location>
        <begin position="1"/>
        <end position="24"/>
    </location>
</feature>
<proteinExistence type="predicted"/>
<protein>
    <submittedName>
        <fullName evidence="2">MBL fold metallo-hydrolase</fullName>
    </submittedName>
</protein>
<dbReference type="SUPFAM" id="SSF56281">
    <property type="entry name" value="Metallo-hydrolase/oxidoreductase"/>
    <property type="match status" value="1"/>
</dbReference>
<sequence>MKTILISFTLLLAGSLLAALPARAQMPMPPKVPIWDANTVELKLQKLADDVYAILPTTVDTETAKGIPQATTGGFVVGDKGVLLIETMLTKRLFDQQMKLVRSVTAKPILYAVNTSDHGDHCFTNYLLPSSTIIIQNEFAKENLSKNFEYIKQFMVMLFGTGREIEKAVYRPADITLAKNNNLKIDLGNGKVVEFLNGGTAQSPADLFVWLPSSKVFWAGNPFIGESPTIPWLFDGFFLEPADNLKKMYDFLPSDAIVVPGHGRITTKAGIKYTIDYVEALKKQVTEAVDKGLTLEQTLQSVTLKEYDKGYVLFHWLHDNFNLPNAYKDIHAVRLKK</sequence>
<evidence type="ECO:0000313" key="2">
    <source>
        <dbReference type="EMBL" id="MBL0739864.1"/>
    </source>
</evidence>
<comment type="caution">
    <text evidence="2">The sequence shown here is derived from an EMBL/GenBank/DDBJ whole genome shotgun (WGS) entry which is preliminary data.</text>
</comment>
<dbReference type="Proteomes" id="UP000613030">
    <property type="component" value="Unassembled WGS sequence"/>
</dbReference>
<reference evidence="2 3" key="1">
    <citation type="submission" date="2021-01" db="EMBL/GenBank/DDBJ databases">
        <title>Chryseolinea sp. Jin1 Genome sequencing and assembly.</title>
        <authorList>
            <person name="Kim I."/>
        </authorList>
    </citation>
    <scope>NUCLEOTIDE SEQUENCE [LARGE SCALE GENOMIC DNA]</scope>
    <source>
        <strain evidence="2 3">Jin1</strain>
    </source>
</reference>